<keyword evidence="2" id="KW-1185">Reference proteome</keyword>
<dbReference type="EMBL" id="CP002445">
    <property type="protein sequence ID" value="ADU97770.1"/>
    <property type="molecule type" value="Genomic_DNA"/>
</dbReference>
<dbReference type="AlphaFoldDB" id="E8T6U7"/>
<dbReference type="KEGG" id="tam:Theam_1814"/>
<dbReference type="RefSeq" id="WP_013524974.1">
    <property type="nucleotide sequence ID" value="NC_014917.1"/>
</dbReference>
<evidence type="ECO:0000313" key="1">
    <source>
        <dbReference type="EMBL" id="ADU97770.1"/>
    </source>
</evidence>
<proteinExistence type="predicted"/>
<gene>
    <name evidence="1" type="ordered locus">Theam_1814</name>
</gene>
<organism evidence="1 2">
    <name type="scientific">Thermovibrio ammonificans (strain DSM 15698 / JCM 12110 / HB-1)</name>
    <dbReference type="NCBI Taxonomy" id="648996"/>
    <lineage>
        <taxon>Bacteria</taxon>
        <taxon>Pseudomonadati</taxon>
        <taxon>Aquificota</taxon>
        <taxon>Aquificia</taxon>
        <taxon>Desulfurobacteriales</taxon>
        <taxon>Desulfurobacteriaceae</taxon>
        <taxon>Thermovibrio</taxon>
    </lineage>
</organism>
<sequence length="117" mass="13424">MSHTVKMKVKIKDKELFKAVARRLGLEVKENAEVRLFSSTHRGLAVKLPGWRYPVVVEEDGSLVYDNYGGNWGDFRELLKLEEEYVKELVAREARKKGLSVYTKRAKDGSLILEVGR</sequence>
<dbReference type="eggNOG" id="ENOG5032X1A">
    <property type="taxonomic scope" value="Bacteria"/>
</dbReference>
<dbReference type="HOGENOM" id="CLU_177543_0_0_0"/>
<evidence type="ECO:0000313" key="2">
    <source>
        <dbReference type="Proteomes" id="UP000006362"/>
    </source>
</evidence>
<evidence type="ECO:0008006" key="3">
    <source>
        <dbReference type="Google" id="ProtNLM"/>
    </source>
</evidence>
<dbReference type="OrthoDB" id="274993at2"/>
<protein>
    <recommendedName>
        <fullName evidence="3">DUF1257 domain-containing protein</fullName>
    </recommendedName>
</protein>
<geneLocation type="plasmid" evidence="1 2">
    <name>pTHEAM01</name>
</geneLocation>
<name>E8T6U7_THEA1</name>
<reference evidence="1" key="1">
    <citation type="submission" date="2011-01" db="EMBL/GenBank/DDBJ databases">
        <title>Complete sequence of plasmid of Thermovibrio ammonificans HB-1.</title>
        <authorList>
            <consortium name="US DOE Joint Genome Institute"/>
            <person name="Lucas S."/>
            <person name="Copeland A."/>
            <person name="Lapidus A."/>
            <person name="Cheng J.-F."/>
            <person name="Goodwin L."/>
            <person name="Pitluck S."/>
            <person name="Davenport K."/>
            <person name="Detter J.C."/>
            <person name="Han C."/>
            <person name="Tapia R."/>
            <person name="Land M."/>
            <person name="Hauser L."/>
            <person name="Kyrpides N."/>
            <person name="Ivanova N."/>
            <person name="Ovchinnikova G."/>
            <person name="Vetriani C."/>
            <person name="Woyke T."/>
        </authorList>
    </citation>
    <scope>NUCLEOTIDE SEQUENCE [LARGE SCALE GENOMIC DNA]</scope>
    <source>
        <strain evidence="1">HB-1</strain>
        <plasmid evidence="1">pTHEAM01</plasmid>
    </source>
</reference>
<dbReference type="Proteomes" id="UP000006362">
    <property type="component" value="Plasmid pTHEAM01"/>
</dbReference>
<accession>E8T6U7</accession>
<keyword evidence="1" id="KW-0614">Plasmid</keyword>